<feature type="region of interest" description="Disordered" evidence="1">
    <location>
        <begin position="1"/>
        <end position="21"/>
    </location>
</feature>
<evidence type="ECO:0000313" key="3">
    <source>
        <dbReference type="Proteomes" id="UP001150238"/>
    </source>
</evidence>
<reference evidence="2" key="1">
    <citation type="submission" date="2022-08" db="EMBL/GenBank/DDBJ databases">
        <authorList>
            <consortium name="DOE Joint Genome Institute"/>
            <person name="Min B."/>
            <person name="Riley R."/>
            <person name="Sierra-Patev S."/>
            <person name="Naranjo-Ortiz M."/>
            <person name="Looney B."/>
            <person name="Konkel Z."/>
            <person name="Slot J.C."/>
            <person name="Sakamoto Y."/>
            <person name="Steenwyk J.L."/>
            <person name="Rokas A."/>
            <person name="Carro J."/>
            <person name="Camarero S."/>
            <person name="Ferreira P."/>
            <person name="Molpeceres G."/>
            <person name="Ruiz-Duenas F.J."/>
            <person name="Serrano A."/>
            <person name="Henrissat B."/>
            <person name="Drula E."/>
            <person name="Hughes K.W."/>
            <person name="Mata J.L."/>
            <person name="Ishikawa N.K."/>
            <person name="Vargas-Isla R."/>
            <person name="Ushijima S."/>
            <person name="Smith C.A."/>
            <person name="Ahrendt S."/>
            <person name="Andreopoulos W."/>
            <person name="He G."/>
            <person name="Labutti K."/>
            <person name="Lipzen A."/>
            <person name="Ng V."/>
            <person name="Sandor L."/>
            <person name="Barry K."/>
            <person name="Martinez A.T."/>
            <person name="Xiao Y."/>
            <person name="Gibbons J.G."/>
            <person name="Terashima K."/>
            <person name="Hibbett D.S."/>
            <person name="Grigoriev I.V."/>
        </authorList>
    </citation>
    <scope>NUCLEOTIDE SEQUENCE</scope>
    <source>
        <strain evidence="2">Sp2 HRB7682 ss15</strain>
    </source>
</reference>
<accession>A0A9W9AYL5</accession>
<proteinExistence type="predicted"/>
<feature type="region of interest" description="Disordered" evidence="1">
    <location>
        <begin position="181"/>
        <end position="211"/>
    </location>
</feature>
<gene>
    <name evidence="2" type="ORF">C8J55DRAFT_556386</name>
</gene>
<protein>
    <submittedName>
        <fullName evidence="2">Uncharacterized protein</fullName>
    </submittedName>
</protein>
<reference evidence="2" key="2">
    <citation type="journal article" date="2023" name="Proc. Natl. Acad. Sci. U.S.A.">
        <title>A global phylogenomic analysis of the shiitake genus Lentinula.</title>
        <authorList>
            <person name="Sierra-Patev S."/>
            <person name="Min B."/>
            <person name="Naranjo-Ortiz M."/>
            <person name="Looney B."/>
            <person name="Konkel Z."/>
            <person name="Slot J.C."/>
            <person name="Sakamoto Y."/>
            <person name="Steenwyk J.L."/>
            <person name="Rokas A."/>
            <person name="Carro J."/>
            <person name="Camarero S."/>
            <person name="Ferreira P."/>
            <person name="Molpeceres G."/>
            <person name="Ruiz-Duenas F.J."/>
            <person name="Serrano A."/>
            <person name="Henrissat B."/>
            <person name="Drula E."/>
            <person name="Hughes K.W."/>
            <person name="Mata J.L."/>
            <person name="Ishikawa N.K."/>
            <person name="Vargas-Isla R."/>
            <person name="Ushijima S."/>
            <person name="Smith C.A."/>
            <person name="Donoghue J."/>
            <person name="Ahrendt S."/>
            <person name="Andreopoulos W."/>
            <person name="He G."/>
            <person name="LaButti K."/>
            <person name="Lipzen A."/>
            <person name="Ng V."/>
            <person name="Riley R."/>
            <person name="Sandor L."/>
            <person name="Barry K."/>
            <person name="Martinez A.T."/>
            <person name="Xiao Y."/>
            <person name="Gibbons J.G."/>
            <person name="Terashima K."/>
            <person name="Grigoriev I.V."/>
            <person name="Hibbett D."/>
        </authorList>
    </citation>
    <scope>NUCLEOTIDE SEQUENCE</scope>
    <source>
        <strain evidence="2">Sp2 HRB7682 ss15</strain>
    </source>
</reference>
<dbReference type="EMBL" id="JANVFS010000005">
    <property type="protein sequence ID" value="KAJ4492049.1"/>
    <property type="molecule type" value="Genomic_DNA"/>
</dbReference>
<organism evidence="2 3">
    <name type="scientific">Lentinula lateritia</name>
    <dbReference type="NCBI Taxonomy" id="40482"/>
    <lineage>
        <taxon>Eukaryota</taxon>
        <taxon>Fungi</taxon>
        <taxon>Dikarya</taxon>
        <taxon>Basidiomycota</taxon>
        <taxon>Agaricomycotina</taxon>
        <taxon>Agaricomycetes</taxon>
        <taxon>Agaricomycetidae</taxon>
        <taxon>Agaricales</taxon>
        <taxon>Marasmiineae</taxon>
        <taxon>Omphalotaceae</taxon>
        <taxon>Lentinula</taxon>
    </lineage>
</organism>
<evidence type="ECO:0000313" key="2">
    <source>
        <dbReference type="EMBL" id="KAJ4492049.1"/>
    </source>
</evidence>
<comment type="caution">
    <text evidence="2">The sequence shown here is derived from an EMBL/GenBank/DDBJ whole genome shotgun (WGS) entry which is preliminary data.</text>
</comment>
<name>A0A9W9AYL5_9AGAR</name>
<dbReference type="Proteomes" id="UP001150238">
    <property type="component" value="Unassembled WGS sequence"/>
</dbReference>
<sequence length="322" mass="36743">MSQSQTDFPKDQTIDPNSTVQTEGEYDLEPLKFLDIGHGIICKHLPDLPYWGDFGEVSSEFYTENDFEIIAIAYCAQVEHFLTQLVDVHDFKTNELRNNSELTEEHIMLFEEIVEAANQDIPLPMESISNAVHHHRTKRVTSTKVATANSYLGIGSSWITSLPPRSTCRLQDVFPVFNFGNNVAEAPDPGDDSSSNEDNSKDERPSRSSPRLKCQIPVATSIGAGWSKEQFDMRLKQDTVPTWDGDTNTIVRWIKRVNNLAKKSQKLCKQLGSVVPRQLEGSAQYWYYSLPLSHRDHLETDWKLLRDEIAAYYMNCCWMEAM</sequence>
<evidence type="ECO:0000256" key="1">
    <source>
        <dbReference type="SAM" id="MobiDB-lite"/>
    </source>
</evidence>
<dbReference type="AlphaFoldDB" id="A0A9W9AYL5"/>